<organism evidence="2 3">
    <name type="scientific">Crenichthys baileyi</name>
    <name type="common">White River springfish</name>
    <dbReference type="NCBI Taxonomy" id="28760"/>
    <lineage>
        <taxon>Eukaryota</taxon>
        <taxon>Metazoa</taxon>
        <taxon>Chordata</taxon>
        <taxon>Craniata</taxon>
        <taxon>Vertebrata</taxon>
        <taxon>Euteleostomi</taxon>
        <taxon>Actinopterygii</taxon>
        <taxon>Neopterygii</taxon>
        <taxon>Teleostei</taxon>
        <taxon>Neoteleostei</taxon>
        <taxon>Acanthomorphata</taxon>
        <taxon>Ovalentaria</taxon>
        <taxon>Atherinomorphae</taxon>
        <taxon>Cyprinodontiformes</taxon>
        <taxon>Goodeidae</taxon>
        <taxon>Crenichthys</taxon>
    </lineage>
</organism>
<protein>
    <submittedName>
        <fullName evidence="2">Uncharacterized protein</fullName>
    </submittedName>
</protein>
<accession>A0AAV9SDU2</accession>
<name>A0AAV9SDU2_9TELE</name>
<dbReference type="AlphaFoldDB" id="A0AAV9SDU2"/>
<proteinExistence type="predicted"/>
<feature type="non-terminal residue" evidence="2">
    <location>
        <position position="1"/>
    </location>
</feature>
<gene>
    <name evidence="2" type="ORF">CRENBAI_013337</name>
</gene>
<dbReference type="Proteomes" id="UP001311232">
    <property type="component" value="Unassembled WGS sequence"/>
</dbReference>
<feature type="compositionally biased region" description="Basic and acidic residues" evidence="1">
    <location>
        <begin position="40"/>
        <end position="51"/>
    </location>
</feature>
<sequence>SSGCQQLGDLGGQRRRPRRGPGGWQWCGNLFGRQRRRRQRPGDRWRRDPRGQHRQRL</sequence>
<feature type="region of interest" description="Disordered" evidence="1">
    <location>
        <begin position="1"/>
        <end position="57"/>
    </location>
</feature>
<reference evidence="2 3" key="1">
    <citation type="submission" date="2021-06" db="EMBL/GenBank/DDBJ databases">
        <authorList>
            <person name="Palmer J.M."/>
        </authorList>
    </citation>
    <scope>NUCLEOTIDE SEQUENCE [LARGE SCALE GENOMIC DNA]</scope>
    <source>
        <strain evidence="2 3">MEX-2019</strain>
        <tissue evidence="2">Muscle</tissue>
    </source>
</reference>
<keyword evidence="3" id="KW-1185">Reference proteome</keyword>
<dbReference type="EMBL" id="JAHHUM010000548">
    <property type="protein sequence ID" value="KAK5619557.1"/>
    <property type="molecule type" value="Genomic_DNA"/>
</dbReference>
<feature type="non-terminal residue" evidence="2">
    <location>
        <position position="57"/>
    </location>
</feature>
<evidence type="ECO:0000313" key="2">
    <source>
        <dbReference type="EMBL" id="KAK5619557.1"/>
    </source>
</evidence>
<evidence type="ECO:0000313" key="3">
    <source>
        <dbReference type="Proteomes" id="UP001311232"/>
    </source>
</evidence>
<evidence type="ECO:0000256" key="1">
    <source>
        <dbReference type="SAM" id="MobiDB-lite"/>
    </source>
</evidence>
<comment type="caution">
    <text evidence="2">The sequence shown here is derived from an EMBL/GenBank/DDBJ whole genome shotgun (WGS) entry which is preliminary data.</text>
</comment>